<dbReference type="PANTHER" id="PTHR10887:SF495">
    <property type="entry name" value="HELICASE SENATAXIN ISOFORM X1-RELATED"/>
    <property type="match status" value="1"/>
</dbReference>
<keyword evidence="2" id="KW-0378">Hydrolase</keyword>
<evidence type="ECO:0008006" key="10">
    <source>
        <dbReference type="Google" id="ProtNLM"/>
    </source>
</evidence>
<dbReference type="CDD" id="cd18808">
    <property type="entry name" value="SF1_C_Upf1"/>
    <property type="match status" value="1"/>
</dbReference>
<dbReference type="Gene3D" id="3.40.50.300">
    <property type="entry name" value="P-loop containing nucleotide triphosphate hydrolases"/>
    <property type="match status" value="2"/>
</dbReference>
<name>A0A2A2JV10_9BILA</name>
<feature type="domain" description="DNA2/NAM7 helicase helicase" evidence="6">
    <location>
        <begin position="307"/>
        <end position="410"/>
    </location>
</feature>
<dbReference type="Pfam" id="PF13086">
    <property type="entry name" value="AAA_11"/>
    <property type="match status" value="2"/>
</dbReference>
<evidence type="ECO:0000259" key="7">
    <source>
        <dbReference type="Pfam" id="PF13087"/>
    </source>
</evidence>
<comment type="caution">
    <text evidence="8">The sequence shown here is derived from an EMBL/GenBank/DDBJ whole genome shotgun (WGS) entry which is preliminary data.</text>
</comment>
<dbReference type="OrthoDB" id="5851052at2759"/>
<evidence type="ECO:0000313" key="8">
    <source>
        <dbReference type="EMBL" id="PAV65498.1"/>
    </source>
</evidence>
<feature type="domain" description="DNA2/NAM7 helicase-like C-terminal" evidence="7">
    <location>
        <begin position="517"/>
        <end position="709"/>
    </location>
</feature>
<organism evidence="8 9">
    <name type="scientific">Diploscapter pachys</name>
    <dbReference type="NCBI Taxonomy" id="2018661"/>
    <lineage>
        <taxon>Eukaryota</taxon>
        <taxon>Metazoa</taxon>
        <taxon>Ecdysozoa</taxon>
        <taxon>Nematoda</taxon>
        <taxon>Chromadorea</taxon>
        <taxon>Rhabditida</taxon>
        <taxon>Rhabditina</taxon>
        <taxon>Rhabditomorpha</taxon>
        <taxon>Rhabditoidea</taxon>
        <taxon>Rhabditidae</taxon>
        <taxon>Diploscapter</taxon>
    </lineage>
</organism>
<dbReference type="STRING" id="2018661.A0A2A2JV10"/>
<reference evidence="8 9" key="1">
    <citation type="journal article" date="2017" name="Curr. Biol.">
        <title>Genome architecture and evolution of a unichromosomal asexual nematode.</title>
        <authorList>
            <person name="Fradin H."/>
            <person name="Zegar C."/>
            <person name="Gutwein M."/>
            <person name="Lucas J."/>
            <person name="Kovtun M."/>
            <person name="Corcoran D."/>
            <person name="Baugh L.R."/>
            <person name="Kiontke K."/>
            <person name="Gunsalus K."/>
            <person name="Fitch D.H."/>
            <person name="Piano F."/>
        </authorList>
    </citation>
    <scope>NUCLEOTIDE SEQUENCE [LARGE SCALE GENOMIC DNA]</scope>
    <source>
        <strain evidence="8">PF1309</strain>
    </source>
</reference>
<evidence type="ECO:0000256" key="3">
    <source>
        <dbReference type="ARBA" id="ARBA00022806"/>
    </source>
</evidence>
<dbReference type="InterPro" id="IPR027417">
    <property type="entry name" value="P-loop_NTPase"/>
</dbReference>
<keyword evidence="3" id="KW-0347">Helicase</keyword>
<keyword evidence="1" id="KW-0547">Nucleotide-binding</keyword>
<dbReference type="GO" id="GO:0001147">
    <property type="term" value="F:transcription termination site sequence-specific DNA binding"/>
    <property type="evidence" value="ECO:0007669"/>
    <property type="project" value="TreeGrafter"/>
</dbReference>
<feature type="region of interest" description="Disordered" evidence="5">
    <location>
        <begin position="79"/>
        <end position="113"/>
    </location>
</feature>
<dbReference type="GO" id="GO:0006369">
    <property type="term" value="P:termination of RNA polymerase II transcription"/>
    <property type="evidence" value="ECO:0007669"/>
    <property type="project" value="TreeGrafter"/>
</dbReference>
<dbReference type="AlphaFoldDB" id="A0A2A2JV10"/>
<dbReference type="InterPro" id="IPR041677">
    <property type="entry name" value="DNA2/NAM7_AAA_11"/>
</dbReference>
<evidence type="ECO:0000259" key="6">
    <source>
        <dbReference type="Pfam" id="PF13086"/>
    </source>
</evidence>
<dbReference type="InterPro" id="IPR041679">
    <property type="entry name" value="DNA2/NAM7-like_C"/>
</dbReference>
<protein>
    <recommendedName>
        <fullName evidence="10">RRM domain-containing protein</fullName>
    </recommendedName>
</protein>
<dbReference type="Proteomes" id="UP000218231">
    <property type="component" value="Unassembled WGS sequence"/>
</dbReference>
<gene>
    <name evidence="8" type="ORF">WR25_24050</name>
</gene>
<evidence type="ECO:0000313" key="9">
    <source>
        <dbReference type="Proteomes" id="UP000218231"/>
    </source>
</evidence>
<feature type="domain" description="DNA2/NAM7 helicase helicase" evidence="6">
    <location>
        <begin position="439"/>
        <end position="508"/>
    </location>
</feature>
<proteinExistence type="predicted"/>
<dbReference type="GO" id="GO:0005694">
    <property type="term" value="C:chromosome"/>
    <property type="evidence" value="ECO:0007669"/>
    <property type="project" value="UniProtKB-ARBA"/>
</dbReference>
<dbReference type="EMBL" id="LIAE01010206">
    <property type="protein sequence ID" value="PAV65498.1"/>
    <property type="molecule type" value="Genomic_DNA"/>
</dbReference>
<keyword evidence="9" id="KW-1185">Reference proteome</keyword>
<accession>A0A2A2JV10</accession>
<dbReference type="SUPFAM" id="SSF52540">
    <property type="entry name" value="P-loop containing nucleoside triphosphate hydrolases"/>
    <property type="match status" value="1"/>
</dbReference>
<evidence type="ECO:0000256" key="4">
    <source>
        <dbReference type="ARBA" id="ARBA00022840"/>
    </source>
</evidence>
<dbReference type="PANTHER" id="PTHR10887">
    <property type="entry name" value="DNA2/NAM7 HELICASE FAMILY"/>
    <property type="match status" value="1"/>
</dbReference>
<keyword evidence="4" id="KW-0067">ATP-binding</keyword>
<dbReference type="Pfam" id="PF13087">
    <property type="entry name" value="AAA_12"/>
    <property type="match status" value="1"/>
</dbReference>
<dbReference type="FunFam" id="3.40.50.300:FF:000326">
    <property type="entry name" value="P-loop containing nucleoside triphosphate hydrolase"/>
    <property type="match status" value="1"/>
</dbReference>
<dbReference type="GO" id="GO:0016604">
    <property type="term" value="C:nuclear body"/>
    <property type="evidence" value="ECO:0007669"/>
    <property type="project" value="TreeGrafter"/>
</dbReference>
<dbReference type="InterPro" id="IPR045055">
    <property type="entry name" value="DNA2/NAM7-like"/>
</dbReference>
<evidence type="ECO:0000256" key="1">
    <source>
        <dbReference type="ARBA" id="ARBA00022741"/>
    </source>
</evidence>
<sequence length="761" mass="85578">MEAKLERGIQIHGVRNTESEETFRKFFQENFSDVSIEELNFATYPENGKPAGFIQLYLSRQEDAQRIVSMGKINISGKMRKLKKIPKNTQEKEKPADAAPTPSDQEGLSKTEPLPILESSYEKAKDFSRVLSKLLNAERGEQRRQAENSKTTLKTVAFHRNEKKEIVIQFRLPTVENQHSAEISKIRVGQGDLVSFTSLSGRGWRKTGFIIRRPDTLVDFYEALLKSTNDEKIPDLEASQIQFKILHNDISFERQFSALKRFGVFDDFPEQNCCITQTLLGRSLNHSAFEIERTRPILFKINGLQDFNRQQKDAITIALTHSISAIEGPPGTGKTSVGAGLIKNWHMELGTQDFILVCAPSNVSADECALRAEKTGLKPVRVFAQSMEMVEDRASHLSLHEMVAKSASSELRYLLDLKSKRILNPKEAATLRTLELCTQLRILRKSRIAVTTCSSAAMECIKEMVPTHLLLDEAGMCSIPEALVPLMSGVKRFIMIGDVQQLPPLILSPRARRCGLAISVMERAIANRVPGSVLKPQHRMHPSISAFSNSEFYEDQLVDAVDAEELERMTAKWNWRPGQRKAFLECREPETRCGDSFINVSQAVQIVDLAEEFIEIGLKPEDVAIITFYRAQTELVQHIIRQRNYSDGGKLEGLEVKNVDGFQSQEKGVILLSTVRANERGNCGFLKDFRRVNVALTRAKSGLLIIGSSETLAADRVLNSMLRHYQSDGTIYGGCAGHLRSIEIDIGEPKVYFLKNSQIHL</sequence>
<dbReference type="GO" id="GO:0005524">
    <property type="term" value="F:ATP binding"/>
    <property type="evidence" value="ECO:0007669"/>
    <property type="project" value="UniProtKB-KW"/>
</dbReference>
<dbReference type="InterPro" id="IPR047187">
    <property type="entry name" value="SF1_C_Upf1"/>
</dbReference>
<evidence type="ECO:0000256" key="5">
    <source>
        <dbReference type="SAM" id="MobiDB-lite"/>
    </source>
</evidence>
<dbReference type="GO" id="GO:0016787">
    <property type="term" value="F:hydrolase activity"/>
    <property type="evidence" value="ECO:0007669"/>
    <property type="project" value="UniProtKB-KW"/>
</dbReference>
<evidence type="ECO:0000256" key="2">
    <source>
        <dbReference type="ARBA" id="ARBA00022801"/>
    </source>
</evidence>
<dbReference type="GO" id="GO:0004386">
    <property type="term" value="F:helicase activity"/>
    <property type="evidence" value="ECO:0007669"/>
    <property type="project" value="UniProtKB-KW"/>
</dbReference>